<accession>A0A362X3Y7</accession>
<organism evidence="3 4">
    <name type="scientific">Jejuia pallidilutea</name>
    <dbReference type="NCBI Taxonomy" id="504487"/>
    <lineage>
        <taxon>Bacteria</taxon>
        <taxon>Pseudomonadati</taxon>
        <taxon>Bacteroidota</taxon>
        <taxon>Flavobacteriia</taxon>
        <taxon>Flavobacteriales</taxon>
        <taxon>Flavobacteriaceae</taxon>
        <taxon>Jejuia</taxon>
    </lineage>
</organism>
<keyword evidence="1" id="KW-0472">Membrane</keyword>
<feature type="transmembrane region" description="Helical" evidence="1">
    <location>
        <begin position="182"/>
        <end position="203"/>
    </location>
</feature>
<gene>
    <name evidence="3" type="ORF">CLV33_101370</name>
</gene>
<dbReference type="AlphaFoldDB" id="A0A362X3Y7"/>
<reference evidence="3 4" key="1">
    <citation type="submission" date="2018-02" db="EMBL/GenBank/DDBJ databases">
        <title>Genomic Encyclopedia of Archaeal and Bacterial Type Strains, Phase II (KMG-II): from individual species to whole genera.</title>
        <authorList>
            <person name="Goeker M."/>
        </authorList>
    </citation>
    <scope>NUCLEOTIDE SEQUENCE [LARGE SCALE GENOMIC DNA]</scope>
    <source>
        <strain evidence="3 4">DSM 21165</strain>
    </source>
</reference>
<keyword evidence="1" id="KW-1133">Transmembrane helix</keyword>
<feature type="transmembrane region" description="Helical" evidence="1">
    <location>
        <begin position="56"/>
        <end position="74"/>
    </location>
</feature>
<comment type="caution">
    <text evidence="3">The sequence shown here is derived from an EMBL/GenBank/DDBJ whole genome shotgun (WGS) entry which is preliminary data.</text>
</comment>
<protein>
    <submittedName>
        <fullName evidence="3">Regulatory LuxR family protein</fullName>
    </submittedName>
</protein>
<dbReference type="SMART" id="SM00421">
    <property type="entry name" value="HTH_LUXR"/>
    <property type="match status" value="1"/>
</dbReference>
<dbReference type="InterPro" id="IPR016032">
    <property type="entry name" value="Sig_transdc_resp-reg_C-effctor"/>
</dbReference>
<dbReference type="InterPro" id="IPR036388">
    <property type="entry name" value="WH-like_DNA-bd_sf"/>
</dbReference>
<feature type="transmembrane region" description="Helical" evidence="1">
    <location>
        <begin position="80"/>
        <end position="102"/>
    </location>
</feature>
<feature type="transmembrane region" description="Helical" evidence="1">
    <location>
        <begin position="152"/>
        <end position="170"/>
    </location>
</feature>
<keyword evidence="1" id="KW-0812">Transmembrane</keyword>
<dbReference type="SUPFAM" id="SSF46894">
    <property type="entry name" value="C-terminal effector domain of the bipartite response regulators"/>
    <property type="match status" value="1"/>
</dbReference>
<dbReference type="Gene3D" id="1.10.10.10">
    <property type="entry name" value="Winged helix-like DNA-binding domain superfamily/Winged helix DNA-binding domain"/>
    <property type="match status" value="1"/>
</dbReference>
<evidence type="ECO:0000259" key="2">
    <source>
        <dbReference type="SMART" id="SM00421"/>
    </source>
</evidence>
<dbReference type="GO" id="GO:0006355">
    <property type="term" value="P:regulation of DNA-templated transcription"/>
    <property type="evidence" value="ECO:0007669"/>
    <property type="project" value="InterPro"/>
</dbReference>
<dbReference type="CDD" id="cd06170">
    <property type="entry name" value="LuxR_C_like"/>
    <property type="match status" value="1"/>
</dbReference>
<sequence>MLSQEQEYHFTPVYEYSSSMHWIVLFMCIVIGFTIIFQSFKIVFNKNKSNNTSFRYLILAILFLLYNLLNGLLPDTSLPGPLFIQYIITYSISIIMCIYLVWYLYKEFNIITPNRFFKIKNLIWLLSFTFVFLFILPFYFTNSLNSARSLFLVFPTFLSVTFLVYFFMTIKKEVKRQRYFKIQTYLGLTSILSIILLPLLTYFGDFQPITQPLVTMAFFLVTTMEINSYLYRLKNTYILKRNIGKEYNFTNRENEIAIQILKRKSYKEISNNMFIAYGTVRKHASNLFVKSNVSSKEEFIDKFNE</sequence>
<dbReference type="GO" id="GO:0003677">
    <property type="term" value="F:DNA binding"/>
    <property type="evidence" value="ECO:0007669"/>
    <property type="project" value="InterPro"/>
</dbReference>
<feature type="domain" description="HTH luxR-type" evidence="2">
    <location>
        <begin position="246"/>
        <end position="303"/>
    </location>
</feature>
<feature type="transmembrane region" description="Helical" evidence="1">
    <location>
        <begin position="122"/>
        <end position="140"/>
    </location>
</feature>
<evidence type="ECO:0000313" key="3">
    <source>
        <dbReference type="EMBL" id="PQV51447.1"/>
    </source>
</evidence>
<dbReference type="InterPro" id="IPR000792">
    <property type="entry name" value="Tscrpt_reg_LuxR_C"/>
</dbReference>
<dbReference type="Proteomes" id="UP000251545">
    <property type="component" value="Unassembled WGS sequence"/>
</dbReference>
<feature type="transmembrane region" description="Helical" evidence="1">
    <location>
        <begin position="20"/>
        <end position="44"/>
    </location>
</feature>
<name>A0A362X3Y7_9FLAO</name>
<feature type="transmembrane region" description="Helical" evidence="1">
    <location>
        <begin position="209"/>
        <end position="231"/>
    </location>
</feature>
<proteinExistence type="predicted"/>
<dbReference type="EMBL" id="PVEO01000001">
    <property type="protein sequence ID" value="PQV51447.1"/>
    <property type="molecule type" value="Genomic_DNA"/>
</dbReference>
<evidence type="ECO:0000256" key="1">
    <source>
        <dbReference type="SAM" id="Phobius"/>
    </source>
</evidence>
<evidence type="ECO:0000313" key="4">
    <source>
        <dbReference type="Proteomes" id="UP000251545"/>
    </source>
</evidence>
<dbReference type="Pfam" id="PF00196">
    <property type="entry name" value="GerE"/>
    <property type="match status" value="1"/>
</dbReference>